<evidence type="ECO:0000313" key="4">
    <source>
        <dbReference type="Proteomes" id="UP000282832"/>
    </source>
</evidence>
<dbReference type="InterPro" id="IPR038673">
    <property type="entry name" value="OprB_sf"/>
</dbReference>
<dbReference type="InterPro" id="IPR052932">
    <property type="entry name" value="OprB_Porin"/>
</dbReference>
<dbReference type="GO" id="GO:0015288">
    <property type="term" value="F:porin activity"/>
    <property type="evidence" value="ECO:0007669"/>
    <property type="project" value="InterPro"/>
</dbReference>
<proteinExistence type="inferred from homology"/>
<accession>A0A437PUQ7</accession>
<evidence type="ECO:0000313" key="3">
    <source>
        <dbReference type="EMBL" id="RVU26001.1"/>
    </source>
</evidence>
<reference evidence="3 4" key="1">
    <citation type="submission" date="2019-01" db="EMBL/GenBank/DDBJ databases">
        <authorList>
            <person name="Chen W.-M."/>
        </authorList>
    </citation>
    <scope>NUCLEOTIDE SEQUENCE [LARGE SCALE GENOMIC DNA]</scope>
    <source>
        <strain evidence="3 4">FSY-15</strain>
    </source>
</reference>
<dbReference type="PANTHER" id="PTHR37944">
    <property type="entry name" value="PORIN B"/>
    <property type="match status" value="1"/>
</dbReference>
<dbReference type="EMBL" id="SACY01000002">
    <property type="protein sequence ID" value="RVU26001.1"/>
    <property type="molecule type" value="Genomic_DNA"/>
</dbReference>
<feature type="chain" id="PRO_5018811272" evidence="2">
    <location>
        <begin position="22"/>
        <end position="417"/>
    </location>
</feature>
<comment type="similarity">
    <text evidence="1 2">Belongs to the OprB family.</text>
</comment>
<protein>
    <submittedName>
        <fullName evidence="3">Carbohydrate porin</fullName>
    </submittedName>
</protein>
<keyword evidence="2" id="KW-0732">Signal</keyword>
<comment type="caution">
    <text evidence="3">The sequence shown here is derived from an EMBL/GenBank/DDBJ whole genome shotgun (WGS) entry which is preliminary data.</text>
</comment>
<dbReference type="GO" id="GO:0016020">
    <property type="term" value="C:membrane"/>
    <property type="evidence" value="ECO:0007669"/>
    <property type="project" value="InterPro"/>
</dbReference>
<evidence type="ECO:0000256" key="1">
    <source>
        <dbReference type="ARBA" id="ARBA00008769"/>
    </source>
</evidence>
<organism evidence="3 4">
    <name type="scientific">Sandaracinomonas limnophila</name>
    <dbReference type="NCBI Taxonomy" id="1862386"/>
    <lineage>
        <taxon>Bacteria</taxon>
        <taxon>Pseudomonadati</taxon>
        <taxon>Bacteroidota</taxon>
        <taxon>Cytophagia</taxon>
        <taxon>Cytophagales</taxon>
        <taxon>Flectobacillaceae</taxon>
        <taxon>Sandaracinomonas</taxon>
    </lineage>
</organism>
<name>A0A437PUQ7_9BACT</name>
<dbReference type="PANTHER" id="PTHR37944:SF1">
    <property type="entry name" value="PORIN B"/>
    <property type="match status" value="1"/>
</dbReference>
<dbReference type="AlphaFoldDB" id="A0A437PUQ7"/>
<keyword evidence="4" id="KW-1185">Reference proteome</keyword>
<dbReference type="Proteomes" id="UP000282832">
    <property type="component" value="Unassembled WGS sequence"/>
</dbReference>
<dbReference type="OrthoDB" id="5755240at2"/>
<feature type="signal peptide" evidence="2">
    <location>
        <begin position="1"/>
        <end position="21"/>
    </location>
</feature>
<dbReference type="Pfam" id="PF04966">
    <property type="entry name" value="OprB"/>
    <property type="match status" value="1"/>
</dbReference>
<sequence>MVVKKIIFVLFSLMMVSTIFAQDSLGKYFVHFQQTAIYQYHPAFSAKYSGDNSLISSEEGAMSITSTLFLDVPLSKKTHFTFNPELSGGKGLSAAKGMGGFTNGETFRIGNPEPVVYVARLFVSHQFDLEKDESLQVVVGKFGLADYFDFNTYAHDPRTHFMNWSLMSSGAWDYAANTRGYTSGIYIGYFQPKFSLKFAFAAVPTTPNGPVLDYRYDKANGMNFEFTKPFTLSNNWKGTFRTLLYRNQAPMGNYALANSQSGVPNLGPTRQEYRTKSGFALNGEIGYKDEWGLFGRYSWNDGENETWAFTEIDESISFGVHFAGQKWNRKNDYMAFALVRNGLSKPHQEFQQKGGMGFMIGDGNLNYGGEQILEGFYQYQIHPNVYLTPDYQFVINPGYNKDRGPVHVFSIRVHSEF</sequence>
<evidence type="ECO:0000256" key="2">
    <source>
        <dbReference type="RuleBase" id="RU363072"/>
    </source>
</evidence>
<dbReference type="Gene3D" id="2.40.160.180">
    <property type="entry name" value="Carbohydrate-selective porin OprB"/>
    <property type="match status" value="1"/>
</dbReference>
<dbReference type="GO" id="GO:0008643">
    <property type="term" value="P:carbohydrate transport"/>
    <property type="evidence" value="ECO:0007669"/>
    <property type="project" value="InterPro"/>
</dbReference>
<gene>
    <name evidence="3" type="ORF">EOJ36_04200</name>
</gene>
<dbReference type="InterPro" id="IPR007049">
    <property type="entry name" value="Carb-sel_porin_OprB"/>
</dbReference>